<reference evidence="11" key="1">
    <citation type="submission" date="2020-03" db="EMBL/GenBank/DDBJ databases">
        <title>Castanea mollissima Vanexum genome sequencing.</title>
        <authorList>
            <person name="Staton M."/>
        </authorList>
    </citation>
    <scope>NUCLEOTIDE SEQUENCE</scope>
    <source>
        <tissue evidence="11">Leaf</tissue>
    </source>
</reference>
<evidence type="ECO:0000256" key="2">
    <source>
        <dbReference type="ARBA" id="ARBA00022603"/>
    </source>
</evidence>
<evidence type="ECO:0000256" key="1">
    <source>
        <dbReference type="ARBA" id="ARBA00008361"/>
    </source>
</evidence>
<dbReference type="InterPro" id="IPR029063">
    <property type="entry name" value="SAM-dependent_MTases_sf"/>
</dbReference>
<dbReference type="GO" id="GO:0032259">
    <property type="term" value="P:methylation"/>
    <property type="evidence" value="ECO:0007669"/>
    <property type="project" value="UniProtKB-KW"/>
</dbReference>
<dbReference type="AlphaFoldDB" id="A0A8J4R1Z8"/>
<dbReference type="OrthoDB" id="2013972at2759"/>
<dbReference type="PANTHER" id="PTHR10108:SF984">
    <property type="entry name" value="METHYLTRANSFERASE PMT21-RELATED"/>
    <property type="match status" value="1"/>
</dbReference>
<keyword evidence="12" id="KW-1185">Reference proteome</keyword>
<dbReference type="EC" id="2.1.1.-" evidence="10"/>
<keyword evidence="7 10" id="KW-0472">Membrane</keyword>
<keyword evidence="4 10" id="KW-0812">Transmembrane</keyword>
<evidence type="ECO:0000256" key="10">
    <source>
        <dbReference type="RuleBase" id="RU366043"/>
    </source>
</evidence>
<evidence type="ECO:0000256" key="7">
    <source>
        <dbReference type="ARBA" id="ARBA00023136"/>
    </source>
</evidence>
<evidence type="ECO:0000313" key="11">
    <source>
        <dbReference type="EMBL" id="KAF3962193.1"/>
    </source>
</evidence>
<keyword evidence="5 10" id="KW-0735">Signal-anchor</keyword>
<feature type="transmembrane region" description="Helical" evidence="10">
    <location>
        <begin position="21"/>
        <end position="39"/>
    </location>
</feature>
<evidence type="ECO:0000256" key="5">
    <source>
        <dbReference type="ARBA" id="ARBA00022968"/>
    </source>
</evidence>
<dbReference type="GO" id="GO:0008168">
    <property type="term" value="F:methyltransferase activity"/>
    <property type="evidence" value="ECO:0007669"/>
    <property type="project" value="UniProtKB-UniRule"/>
</dbReference>
<dbReference type="EMBL" id="JRKL02001756">
    <property type="protein sequence ID" value="KAF3962193.1"/>
    <property type="molecule type" value="Genomic_DNA"/>
</dbReference>
<comment type="similarity">
    <text evidence="1 10">Belongs to the methyltransferase superfamily.</text>
</comment>
<comment type="caution">
    <text evidence="11">The sequence shown here is derived from an EMBL/GenBank/DDBJ whole genome shotgun (WGS) entry which is preliminary data.</text>
</comment>
<dbReference type="GO" id="GO:0005768">
    <property type="term" value="C:endosome"/>
    <property type="evidence" value="ECO:0007669"/>
    <property type="project" value="TreeGrafter"/>
</dbReference>
<dbReference type="GO" id="GO:0016020">
    <property type="term" value="C:membrane"/>
    <property type="evidence" value="ECO:0007669"/>
    <property type="project" value="UniProtKB-SubCell"/>
</dbReference>
<keyword evidence="8 10" id="KW-0325">Glycoprotein</keyword>
<organism evidence="11 12">
    <name type="scientific">Castanea mollissima</name>
    <name type="common">Chinese chestnut</name>
    <dbReference type="NCBI Taxonomy" id="60419"/>
    <lineage>
        <taxon>Eukaryota</taxon>
        <taxon>Viridiplantae</taxon>
        <taxon>Streptophyta</taxon>
        <taxon>Embryophyta</taxon>
        <taxon>Tracheophyta</taxon>
        <taxon>Spermatophyta</taxon>
        <taxon>Magnoliopsida</taxon>
        <taxon>eudicotyledons</taxon>
        <taxon>Gunneridae</taxon>
        <taxon>Pentapetalae</taxon>
        <taxon>rosids</taxon>
        <taxon>fabids</taxon>
        <taxon>Fagales</taxon>
        <taxon>Fagaceae</taxon>
        <taxon>Castanea</taxon>
    </lineage>
</organism>
<sequence length="566" mass="64449">MKYKDGKPGPQGDRGSRAVPISIMFVVLCGFSFYLGGIFCSERNRFETKIVANDVQSPKDSSVTPLHIKPIKFAECSSDYQDYTPCTDPRRWKKYGLHRLTLMERHCPPISERKECLVPPPNGYKVPIKWPQSRNECWYRNVPYNWINQQKSNQNWLRKEGDKFLFPGGGTMFPRGVGAYVDLMQDLIPEMTDGTVRTAIDTGCGVASWGGDLLDRGILTVSLAPRDNHEAQVQFALERGIPAILGIISTQRLPFPSNSFDMAHCSRCLIPWTEFGGIYLLEIHRILRPGGFWILSGPPVNYENRWRGWNTTVEEQKSDYERLQDLLTSMCFKLYNKKDDIAVWQKSSDNSCYGQLANPDAYPPKCDDSLEPDSAWISDAYGGSANTFKHDDSKWKVRIKHYKKLLPAIGSDKIRNVMDMNTAYGGFAAAVVDDPLWVMNVVSSYALNTLAVVFDRGLIGTYHDWCEAFSTYPRTYDLLHLDGLFTAESHRCDMKYVLLEMDRILRPNGYAIIRESSYFVDAVASVAKAMRWGCRKEDTEYGIEKEKILICQKKLWYSSNKPSSSS</sequence>
<name>A0A8J4R1Z8_9ROSI</name>
<comment type="subcellular location">
    <subcellularLocation>
        <location evidence="9">Endomembrane system</location>
        <topology evidence="9">Single-pass type II membrane protein</topology>
    </subcellularLocation>
    <subcellularLocation>
        <location evidence="10">Membrane</location>
        <topology evidence="10">Single-pass type II membrane protein</topology>
    </subcellularLocation>
</comment>
<keyword evidence="2 10" id="KW-0489">Methyltransferase</keyword>
<dbReference type="Proteomes" id="UP000737018">
    <property type="component" value="Unassembled WGS sequence"/>
</dbReference>
<accession>A0A8J4R1Z8</accession>
<dbReference type="InterPro" id="IPR004159">
    <property type="entry name" value="Put_SAM_MeTrfase"/>
</dbReference>
<proteinExistence type="inferred from homology"/>
<dbReference type="Gene3D" id="3.40.50.150">
    <property type="entry name" value="Vaccinia Virus protein VP39"/>
    <property type="match status" value="1"/>
</dbReference>
<evidence type="ECO:0000256" key="3">
    <source>
        <dbReference type="ARBA" id="ARBA00022679"/>
    </source>
</evidence>
<dbReference type="GO" id="GO:0005802">
    <property type="term" value="C:trans-Golgi network"/>
    <property type="evidence" value="ECO:0007669"/>
    <property type="project" value="TreeGrafter"/>
</dbReference>
<evidence type="ECO:0000256" key="9">
    <source>
        <dbReference type="ARBA" id="ARBA00060399"/>
    </source>
</evidence>
<protein>
    <recommendedName>
        <fullName evidence="10">Methyltransferase</fullName>
        <ecNumber evidence="10">2.1.1.-</ecNumber>
    </recommendedName>
</protein>
<gene>
    <name evidence="11" type="ORF">CMV_013268</name>
</gene>
<dbReference type="SUPFAM" id="SSF53335">
    <property type="entry name" value="S-adenosyl-L-methionine-dependent methyltransferases"/>
    <property type="match status" value="2"/>
</dbReference>
<evidence type="ECO:0000313" key="12">
    <source>
        <dbReference type="Proteomes" id="UP000737018"/>
    </source>
</evidence>
<evidence type="ECO:0000256" key="6">
    <source>
        <dbReference type="ARBA" id="ARBA00022989"/>
    </source>
</evidence>
<dbReference type="FunFam" id="3.40.50.150:FF:000076">
    <property type="entry name" value="probable methyltransferase PMT21"/>
    <property type="match status" value="1"/>
</dbReference>
<dbReference type="PANTHER" id="PTHR10108">
    <property type="entry name" value="SAM-DEPENDENT METHYLTRANSFERASE"/>
    <property type="match status" value="1"/>
</dbReference>
<keyword evidence="6 10" id="KW-1133">Transmembrane helix</keyword>
<keyword evidence="3 10" id="KW-0808">Transferase</keyword>
<dbReference type="Pfam" id="PF03141">
    <property type="entry name" value="Methyltransf_29"/>
    <property type="match status" value="2"/>
</dbReference>
<evidence type="ECO:0000256" key="4">
    <source>
        <dbReference type="ARBA" id="ARBA00022692"/>
    </source>
</evidence>
<evidence type="ECO:0000256" key="8">
    <source>
        <dbReference type="ARBA" id="ARBA00023180"/>
    </source>
</evidence>